<accession>A0AAE4FUC0</accession>
<proteinExistence type="predicted"/>
<evidence type="ECO:0000259" key="1">
    <source>
        <dbReference type="Pfam" id="PF00149"/>
    </source>
</evidence>
<reference evidence="3" key="1">
    <citation type="submission" date="2023-07" db="EMBL/GenBank/DDBJ databases">
        <authorList>
            <person name="Luz R."/>
            <person name="Cordeiro R."/>
            <person name="Fonseca A."/>
            <person name="Goncalves V."/>
        </authorList>
    </citation>
    <scope>NUCLEOTIDE SEQUENCE [LARGE SCALE GENOMIC DNA]</scope>
    <source>
        <strain evidence="3">BACA0444</strain>
    </source>
</reference>
<dbReference type="GO" id="GO:0016787">
    <property type="term" value="F:hydrolase activity"/>
    <property type="evidence" value="ECO:0007669"/>
    <property type="project" value="InterPro"/>
</dbReference>
<dbReference type="InterPro" id="IPR029052">
    <property type="entry name" value="Metallo-depent_PP-like"/>
</dbReference>
<evidence type="ECO:0000313" key="3">
    <source>
        <dbReference type="Proteomes" id="UP001268256"/>
    </source>
</evidence>
<keyword evidence="3" id="KW-1185">Reference proteome</keyword>
<name>A0AAE4FUC0_9CYAN</name>
<evidence type="ECO:0000313" key="2">
    <source>
        <dbReference type="EMBL" id="MDS3861111.1"/>
    </source>
</evidence>
<dbReference type="Pfam" id="PF00149">
    <property type="entry name" value="Metallophos"/>
    <property type="match status" value="1"/>
</dbReference>
<dbReference type="RefSeq" id="WP_322878365.1">
    <property type="nucleotide sequence ID" value="NZ_JAVMIP010000009.1"/>
</dbReference>
<comment type="caution">
    <text evidence="2">The sequence shown here is derived from an EMBL/GenBank/DDBJ whole genome shotgun (WGS) entry which is preliminary data.</text>
</comment>
<dbReference type="SUPFAM" id="SSF56300">
    <property type="entry name" value="Metallo-dependent phosphatases"/>
    <property type="match status" value="1"/>
</dbReference>
<dbReference type="Gene3D" id="3.60.21.10">
    <property type="match status" value="1"/>
</dbReference>
<dbReference type="InterPro" id="IPR004843">
    <property type="entry name" value="Calcineurin-like_PHP"/>
</dbReference>
<dbReference type="EMBL" id="JAVMIP010000009">
    <property type="protein sequence ID" value="MDS3861111.1"/>
    <property type="molecule type" value="Genomic_DNA"/>
</dbReference>
<gene>
    <name evidence="2" type="ORF">RIF25_09865</name>
</gene>
<dbReference type="Proteomes" id="UP001268256">
    <property type="component" value="Unassembled WGS sequence"/>
</dbReference>
<feature type="domain" description="Calcineurin-like phosphoesterase" evidence="1">
    <location>
        <begin position="118"/>
        <end position="339"/>
    </location>
</feature>
<sequence length="422" mass="45828">MLARHRWKWIGAFGLGLLLSVVGWGSWATVPTLFGQGELLSQAWVELGPEAIPLARVITTAKTCPDIRIDQQLQAMTVHGAANVAFPVMVCEATIPPGTTQARIGTSPLALPKAKIEKILVVGDTGCRLKGKQFQACNDPQAWPWATIAHEAAAWQPDLIIHVGDYYYREAPCPAGHAGCVGSPWGDNWPAWNADFFTPAQPLLSAAPWVFLRGNHELCSRGGQGWFHFLDPRPQPTPCSDYTPAYQIPLSPLNLIVLDSAAAEDLIAQPTSAATYREQLSPFLKINSSPTWLLTHRPVWGIGEAAQGTLYRINATLQQAVSSLNLTALNTIFSGHIHLYQSLNFGADPRQIIVGNSGTELNEPIITPLVGKTIAGKTIQSSQASANFGYMTLTANNEGWQAQAWELNQQPLGESFNIRTKG</sequence>
<organism evidence="2 3">
    <name type="scientific">Pseudocalidococcus azoricus BACA0444</name>
    <dbReference type="NCBI Taxonomy" id="2918990"/>
    <lineage>
        <taxon>Bacteria</taxon>
        <taxon>Bacillati</taxon>
        <taxon>Cyanobacteriota</taxon>
        <taxon>Cyanophyceae</taxon>
        <taxon>Acaryochloridales</taxon>
        <taxon>Thermosynechococcaceae</taxon>
        <taxon>Pseudocalidococcus</taxon>
        <taxon>Pseudocalidococcus azoricus</taxon>
    </lineage>
</organism>
<dbReference type="AlphaFoldDB" id="A0AAE4FUC0"/>
<protein>
    <submittedName>
        <fullName evidence="2">Metallophosphoesterase</fullName>
    </submittedName>
</protein>